<dbReference type="Proteomes" id="UP000600214">
    <property type="component" value="Unassembled WGS sequence"/>
</dbReference>
<comment type="caution">
    <text evidence="2">Lacks conserved residue(s) required for the propagation of feature annotation.</text>
</comment>
<dbReference type="SMART" id="SM00421">
    <property type="entry name" value="HTH_LUXR"/>
    <property type="match status" value="1"/>
</dbReference>
<organism evidence="4 5">
    <name type="scientific">Dyadobacter endophyticus</name>
    <dbReference type="NCBI Taxonomy" id="1749036"/>
    <lineage>
        <taxon>Bacteria</taxon>
        <taxon>Pseudomonadati</taxon>
        <taxon>Bacteroidota</taxon>
        <taxon>Cytophagia</taxon>
        <taxon>Cytophagales</taxon>
        <taxon>Spirosomataceae</taxon>
        <taxon>Dyadobacter</taxon>
    </lineage>
</organism>
<dbReference type="InterPro" id="IPR001789">
    <property type="entry name" value="Sig_transdc_resp-reg_receiver"/>
</dbReference>
<accession>A0ABQ1YPZ0</accession>
<evidence type="ECO:0000256" key="1">
    <source>
        <dbReference type="ARBA" id="ARBA00023125"/>
    </source>
</evidence>
<dbReference type="InterPro" id="IPR000792">
    <property type="entry name" value="Tscrpt_reg_LuxR_C"/>
</dbReference>
<dbReference type="PANTHER" id="PTHR45566:SF2">
    <property type="entry name" value="NARL SUBFAMILY"/>
    <property type="match status" value="1"/>
</dbReference>
<dbReference type="SUPFAM" id="SSF46894">
    <property type="entry name" value="C-terminal effector domain of the bipartite response regulators"/>
    <property type="match status" value="1"/>
</dbReference>
<proteinExistence type="predicted"/>
<name>A0ABQ1YPZ0_9BACT</name>
<evidence type="ECO:0000313" key="4">
    <source>
        <dbReference type="EMBL" id="GGH33418.1"/>
    </source>
</evidence>
<dbReference type="PANTHER" id="PTHR45566">
    <property type="entry name" value="HTH-TYPE TRANSCRIPTIONAL REGULATOR YHJB-RELATED"/>
    <property type="match status" value="1"/>
</dbReference>
<dbReference type="InterPro" id="IPR051015">
    <property type="entry name" value="EvgA-like"/>
</dbReference>
<dbReference type="Gene3D" id="3.40.50.2300">
    <property type="match status" value="1"/>
</dbReference>
<reference evidence="5" key="1">
    <citation type="journal article" date="2019" name="Int. J. Syst. Evol. Microbiol.">
        <title>The Global Catalogue of Microorganisms (GCM) 10K type strain sequencing project: providing services to taxonomists for standard genome sequencing and annotation.</title>
        <authorList>
            <consortium name="The Broad Institute Genomics Platform"/>
            <consortium name="The Broad Institute Genome Sequencing Center for Infectious Disease"/>
            <person name="Wu L."/>
            <person name="Ma J."/>
        </authorList>
    </citation>
    <scope>NUCLEOTIDE SEQUENCE [LARGE SCALE GENOMIC DNA]</scope>
    <source>
        <strain evidence="5">CGMCC 1.15288</strain>
    </source>
</reference>
<dbReference type="PROSITE" id="PS50110">
    <property type="entry name" value="RESPONSE_REGULATORY"/>
    <property type="match status" value="1"/>
</dbReference>
<evidence type="ECO:0000313" key="5">
    <source>
        <dbReference type="Proteomes" id="UP000600214"/>
    </source>
</evidence>
<dbReference type="EMBL" id="BMIA01000001">
    <property type="protein sequence ID" value="GGH33418.1"/>
    <property type="molecule type" value="Genomic_DNA"/>
</dbReference>
<dbReference type="SUPFAM" id="SSF52172">
    <property type="entry name" value="CheY-like"/>
    <property type="match status" value="1"/>
</dbReference>
<dbReference type="InterPro" id="IPR016032">
    <property type="entry name" value="Sig_transdc_resp-reg_C-effctor"/>
</dbReference>
<gene>
    <name evidence="4" type="primary">rr03</name>
    <name evidence="4" type="ORF">GCM10007423_23670</name>
</gene>
<feature type="domain" description="Response regulatory" evidence="3">
    <location>
        <begin position="3"/>
        <end position="120"/>
    </location>
</feature>
<dbReference type="InterPro" id="IPR011006">
    <property type="entry name" value="CheY-like_superfamily"/>
</dbReference>
<protein>
    <submittedName>
        <fullName evidence="4">DNA-binding response regulator</fullName>
    </submittedName>
</protein>
<dbReference type="RefSeq" id="WP_188931947.1">
    <property type="nucleotide sequence ID" value="NZ_BMIA01000001.1"/>
</dbReference>
<evidence type="ECO:0000259" key="3">
    <source>
        <dbReference type="PROSITE" id="PS50110"/>
    </source>
</evidence>
<keyword evidence="1 4" id="KW-0238">DNA-binding</keyword>
<sequence>MKSIAIIDKHPVVRVGMRHFVDQYFESDKLIESDNLSQYLRNESGAVPDLFIVGNTLELFNSVCQSIAEIKKISHSSQIIIFDESPDHIKIVRSFKAGAKGYLTKFSDMQELFKCVSKVREGRIYICHDALGLILPSYGSVAGGRRKDRTWLSSTEYDVANLLVMGDSIPVIAKKMGKKNAAVQSTKTRIFKKLNITGMAALKESLQKHLESQNSLLLNDR</sequence>
<keyword evidence="5" id="KW-1185">Reference proteome</keyword>
<dbReference type="GO" id="GO:0003677">
    <property type="term" value="F:DNA binding"/>
    <property type="evidence" value="ECO:0007669"/>
    <property type="project" value="UniProtKB-KW"/>
</dbReference>
<evidence type="ECO:0000256" key="2">
    <source>
        <dbReference type="PROSITE-ProRule" id="PRU00169"/>
    </source>
</evidence>
<comment type="caution">
    <text evidence="4">The sequence shown here is derived from an EMBL/GenBank/DDBJ whole genome shotgun (WGS) entry which is preliminary data.</text>
</comment>